<protein>
    <recommendedName>
        <fullName evidence="4">Glycosyl transferase</fullName>
    </recommendedName>
</protein>
<reference evidence="2 3" key="1">
    <citation type="submission" date="2020-08" db="EMBL/GenBank/DDBJ databases">
        <title>Genomic Encyclopedia of Type Strains, Phase IV (KMG-IV): sequencing the most valuable type-strain genomes for metagenomic binning, comparative biology and taxonomic classification.</title>
        <authorList>
            <person name="Goeker M."/>
        </authorList>
    </citation>
    <scope>NUCLEOTIDE SEQUENCE [LARGE SCALE GENOMIC DNA]</scope>
    <source>
        <strain evidence="2 3">DSM 22975</strain>
    </source>
</reference>
<dbReference type="Proteomes" id="UP000585721">
    <property type="component" value="Unassembled WGS sequence"/>
</dbReference>
<organism evidence="2 3">
    <name type="scientific">Tolumonas osonensis</name>
    <dbReference type="NCBI Taxonomy" id="675874"/>
    <lineage>
        <taxon>Bacteria</taxon>
        <taxon>Pseudomonadati</taxon>
        <taxon>Pseudomonadota</taxon>
        <taxon>Gammaproteobacteria</taxon>
        <taxon>Aeromonadales</taxon>
        <taxon>Aeromonadaceae</taxon>
        <taxon>Tolumonas</taxon>
    </lineage>
</organism>
<gene>
    <name evidence="2" type="ORF">HNR75_002634</name>
</gene>
<dbReference type="Pfam" id="PF04488">
    <property type="entry name" value="Gly_transf_sug"/>
    <property type="match status" value="1"/>
</dbReference>
<dbReference type="InterPro" id="IPR029044">
    <property type="entry name" value="Nucleotide-diphossugar_trans"/>
</dbReference>
<evidence type="ECO:0008006" key="4">
    <source>
        <dbReference type="Google" id="ProtNLM"/>
    </source>
</evidence>
<dbReference type="InterPro" id="IPR051706">
    <property type="entry name" value="Glycosyltransferase_domain"/>
</dbReference>
<dbReference type="InterPro" id="IPR007577">
    <property type="entry name" value="GlycoTrfase_DXD_sugar-bd_CS"/>
</dbReference>
<evidence type="ECO:0000313" key="2">
    <source>
        <dbReference type="EMBL" id="MBB6056695.1"/>
    </source>
</evidence>
<name>A0A841GN10_9GAMM</name>
<dbReference type="AlphaFoldDB" id="A0A841GN10"/>
<dbReference type="EMBL" id="JACHGR010000009">
    <property type="protein sequence ID" value="MBB6056695.1"/>
    <property type="molecule type" value="Genomic_DNA"/>
</dbReference>
<keyword evidence="3" id="KW-1185">Reference proteome</keyword>
<keyword evidence="1" id="KW-0808">Transferase</keyword>
<dbReference type="Gene3D" id="3.90.550.20">
    <property type="match status" value="1"/>
</dbReference>
<evidence type="ECO:0000256" key="1">
    <source>
        <dbReference type="ARBA" id="ARBA00022679"/>
    </source>
</evidence>
<comment type="caution">
    <text evidence="2">The sequence shown here is derived from an EMBL/GenBank/DDBJ whole genome shotgun (WGS) entry which is preliminary data.</text>
</comment>
<dbReference type="SUPFAM" id="SSF53448">
    <property type="entry name" value="Nucleotide-diphospho-sugar transferases"/>
    <property type="match status" value="1"/>
</dbReference>
<dbReference type="RefSeq" id="WP_188027415.1">
    <property type="nucleotide sequence ID" value="NZ_JACHGR010000009.1"/>
</dbReference>
<dbReference type="GO" id="GO:0016020">
    <property type="term" value="C:membrane"/>
    <property type="evidence" value="ECO:0007669"/>
    <property type="project" value="GOC"/>
</dbReference>
<sequence length="272" mass="31262">MLIPKKIHYCWFGGNELPEIAIKCIESWRKYCSDYELIRWDETNSDLESCRFVKEAHEAKKWAFVSDYVRLQVIEKHGGIYLDIDVELLKGLDEFLKFDGFMGFEKDSIWRVNTGLGFGAKPNHPVLRKLMESYENTKFIMDNGDFDMMPCPHRDTKVLVSLGLAQNGMEQNINGIMVFPSDYFCPASLVGEAEITSNTVSIHHFNASWQSGRFKRSIARKKRIIKIFGGWIGGAIDMLFILNDEIKECGIQVTAKKIKKKILSFNVKNKIS</sequence>
<dbReference type="GO" id="GO:0051999">
    <property type="term" value="P:mannosyl-inositol phosphorylceramide biosynthetic process"/>
    <property type="evidence" value="ECO:0007669"/>
    <property type="project" value="TreeGrafter"/>
</dbReference>
<evidence type="ECO:0000313" key="3">
    <source>
        <dbReference type="Proteomes" id="UP000585721"/>
    </source>
</evidence>
<dbReference type="PANTHER" id="PTHR32385:SF15">
    <property type="entry name" value="INOSITOL PHOSPHOCERAMIDE MANNOSYLTRANSFERASE 1"/>
    <property type="match status" value="1"/>
</dbReference>
<dbReference type="PANTHER" id="PTHR32385">
    <property type="entry name" value="MANNOSYL PHOSPHORYLINOSITOL CERAMIDE SYNTHASE"/>
    <property type="match status" value="1"/>
</dbReference>
<proteinExistence type="predicted"/>
<dbReference type="GO" id="GO:0000030">
    <property type="term" value="F:mannosyltransferase activity"/>
    <property type="evidence" value="ECO:0007669"/>
    <property type="project" value="TreeGrafter"/>
</dbReference>
<accession>A0A841GN10</accession>